<dbReference type="Gene3D" id="3.30.70.270">
    <property type="match status" value="1"/>
</dbReference>
<dbReference type="EMBL" id="HBUF01366124">
    <property type="protein sequence ID" value="CAG6723642.1"/>
    <property type="molecule type" value="Transcribed_RNA"/>
</dbReference>
<accession>A0A8D8VLB5</accession>
<feature type="domain" description="Reverse transcriptase" evidence="2">
    <location>
        <begin position="529"/>
        <end position="800"/>
    </location>
</feature>
<protein>
    <submittedName>
        <fullName evidence="3">Craniofacial development protein 2</fullName>
    </submittedName>
</protein>
<dbReference type="SUPFAM" id="SSF56219">
    <property type="entry name" value="DNase I-like"/>
    <property type="match status" value="1"/>
</dbReference>
<reference evidence="3" key="1">
    <citation type="submission" date="2021-05" db="EMBL/GenBank/DDBJ databases">
        <authorList>
            <person name="Alioto T."/>
            <person name="Alioto T."/>
            <person name="Gomez Garrido J."/>
        </authorList>
    </citation>
    <scope>NUCLEOTIDE SEQUENCE</scope>
</reference>
<dbReference type="PANTHER" id="PTHR47027:SF8">
    <property type="entry name" value="RIBONUCLEASE H"/>
    <property type="match status" value="1"/>
</dbReference>
<keyword evidence="1" id="KW-0175">Coiled coil</keyword>
<dbReference type="CDD" id="cd01650">
    <property type="entry name" value="RT_nLTR_like"/>
    <property type="match status" value="1"/>
</dbReference>
<dbReference type="Pfam" id="PF00078">
    <property type="entry name" value="RVT_1"/>
    <property type="match status" value="1"/>
</dbReference>
<dbReference type="GO" id="GO:0071897">
    <property type="term" value="P:DNA biosynthetic process"/>
    <property type="evidence" value="ECO:0007669"/>
    <property type="project" value="UniProtKB-ARBA"/>
</dbReference>
<feature type="coiled-coil region" evidence="1">
    <location>
        <begin position="373"/>
        <end position="400"/>
    </location>
</feature>
<dbReference type="InterPro" id="IPR043128">
    <property type="entry name" value="Rev_trsase/Diguanyl_cyclase"/>
</dbReference>
<evidence type="ECO:0000313" key="3">
    <source>
        <dbReference type="EMBL" id="CAG6723642.1"/>
    </source>
</evidence>
<proteinExistence type="predicted"/>
<dbReference type="CDD" id="cd09076">
    <property type="entry name" value="L1-EN"/>
    <property type="match status" value="1"/>
</dbReference>
<evidence type="ECO:0000259" key="2">
    <source>
        <dbReference type="PROSITE" id="PS50878"/>
    </source>
</evidence>
<evidence type="ECO:0000256" key="1">
    <source>
        <dbReference type="SAM" id="Coils"/>
    </source>
</evidence>
<dbReference type="PROSITE" id="PS50878">
    <property type="entry name" value="RT_POL"/>
    <property type="match status" value="1"/>
</dbReference>
<dbReference type="InterPro" id="IPR043502">
    <property type="entry name" value="DNA/RNA_pol_sf"/>
</dbReference>
<dbReference type="InterPro" id="IPR000477">
    <property type="entry name" value="RT_dom"/>
</dbReference>
<sequence>MAMFILNKNSGESSPIGFPGRASVNSVVKSEIFCQERTRIATWNVKTLAQAGKVQNAIKEMKRLNIKVLGVSEMRWPGASYCDIEDYRVYYSGQPKDEIYGVGIIMHKSVTQNVSNFVPVDERMMLVQIKATPVNVTIVQIYAPTTEYPNEVDQFYLHVSQLIKNIPKHEVLIVMGVFNAKVGKGRVGNSIGPHGLGETNDSGEKFSLFAGENDLVAMNTFFELPPRRLYTWKHPKDGKNGHLIRNQIDYILVNQRYRNSCKMAKTYPGADISSDHNLLAADFRIKWKKLKIKGMSKTYDRMKIKDPAIRSQIVDVLNSTLCDIKTSLETEVKVNQIVKATQLIKKDILTRETNKKKSWMTDEIINLMEERRKRKLENDINGYRKVNAEIQRKIRTAKQQELSEKCAEIEISQAKYDTFSVHKKVKEITGKAKKKSVGRLENDEGEIIVDIEQIKTTWKNYVEELFLDIRSEQKIEDTTTGPEILIDEVEAAIKTLKDGKAPGPDEVQSEIIKLFSDDFKKELTVIFNVIYNSGEIPKDWLKSEFIILPKKQGARKCGDYRTISLMSHLLKLFLKIMHRRLYRICEEHVSPTQFGFMKGLGTRDALFSIHVLFQRCRDMNCNIYACFIDYQKAFDRVKHNKMIEILQDSGIDGKDLRIIKNLYWNQSAVVKVNQEKTEEVKILRGVRQGCILSPLIFNLYSEAIFQEALEHVESGILLNGKRVNNFRYADDTVIFADTAEGLQTLMNKVAVISRKYGLEVNTSKTKVMIISKERISNVAFTINDQHVERVPAYTYLGTMLNEQWDQSQEIKIRIVKARAAFNQMSKLFKTHNLNIDFKIRLLRCYIFSILLYGVESWTLTKATAKRLEAFEMWTYRRILKISWMDKVSNVRVLQKLDKEKEIMLTVKSRKLEYLGHIIRNETKYELLKSILQGKVFGKRGVGRRRISWLKNLRTWFDTTTTGLFKAATNKIIIARMIANIR</sequence>
<dbReference type="Gene3D" id="3.60.10.10">
    <property type="entry name" value="Endonuclease/exonuclease/phosphatase"/>
    <property type="match status" value="1"/>
</dbReference>
<dbReference type="PANTHER" id="PTHR47027">
    <property type="entry name" value="REVERSE TRANSCRIPTASE DOMAIN-CONTAINING PROTEIN"/>
    <property type="match status" value="1"/>
</dbReference>
<dbReference type="AlphaFoldDB" id="A0A8D8VLB5"/>
<name>A0A8D8VLB5_9HEMI</name>
<dbReference type="InterPro" id="IPR036691">
    <property type="entry name" value="Endo/exonu/phosph_ase_sf"/>
</dbReference>
<organism evidence="3">
    <name type="scientific">Cacopsylla melanoneura</name>
    <dbReference type="NCBI Taxonomy" id="428564"/>
    <lineage>
        <taxon>Eukaryota</taxon>
        <taxon>Metazoa</taxon>
        <taxon>Ecdysozoa</taxon>
        <taxon>Arthropoda</taxon>
        <taxon>Hexapoda</taxon>
        <taxon>Insecta</taxon>
        <taxon>Pterygota</taxon>
        <taxon>Neoptera</taxon>
        <taxon>Paraneoptera</taxon>
        <taxon>Hemiptera</taxon>
        <taxon>Sternorrhyncha</taxon>
        <taxon>Psylloidea</taxon>
        <taxon>Psyllidae</taxon>
        <taxon>Psyllinae</taxon>
        <taxon>Cacopsylla</taxon>
    </lineage>
</organism>
<dbReference type="SUPFAM" id="SSF56672">
    <property type="entry name" value="DNA/RNA polymerases"/>
    <property type="match status" value="1"/>
</dbReference>